<evidence type="ECO:0000256" key="2">
    <source>
        <dbReference type="ARBA" id="ARBA00024198"/>
    </source>
</evidence>
<dbReference type="GO" id="GO:0009630">
    <property type="term" value="P:gravitropism"/>
    <property type="evidence" value="ECO:0007669"/>
    <property type="project" value="InterPro"/>
</dbReference>
<keyword evidence="1" id="KW-0341">Growth regulation</keyword>
<dbReference type="GO" id="GO:0040008">
    <property type="term" value="P:regulation of growth"/>
    <property type="evidence" value="ECO:0007669"/>
    <property type="project" value="InterPro"/>
</dbReference>
<dbReference type="EMBL" id="CM027680">
    <property type="protein sequence ID" value="KAG0550760.1"/>
    <property type="molecule type" value="Genomic_DNA"/>
</dbReference>
<organism evidence="3 4">
    <name type="scientific">Sorghum bicolor</name>
    <name type="common">Sorghum</name>
    <name type="synonym">Sorghum vulgare</name>
    <dbReference type="NCBI Taxonomy" id="4558"/>
    <lineage>
        <taxon>Eukaryota</taxon>
        <taxon>Viridiplantae</taxon>
        <taxon>Streptophyta</taxon>
        <taxon>Embryophyta</taxon>
        <taxon>Tracheophyta</taxon>
        <taxon>Spermatophyta</taxon>
        <taxon>Magnoliopsida</taxon>
        <taxon>Liliopsida</taxon>
        <taxon>Poales</taxon>
        <taxon>Poaceae</taxon>
        <taxon>PACMAD clade</taxon>
        <taxon>Panicoideae</taxon>
        <taxon>Andropogonodae</taxon>
        <taxon>Andropogoneae</taxon>
        <taxon>Sorghinae</taxon>
        <taxon>Sorghum</taxon>
    </lineage>
</organism>
<name>A0A921S3M4_SORBI</name>
<dbReference type="PANTHER" id="PTHR34045:SF18">
    <property type="entry name" value="OS03G0406300 PROTEIN"/>
    <property type="match status" value="1"/>
</dbReference>
<comment type="similarity">
    <text evidence="2">Belongs to the LAZY family.</text>
</comment>
<proteinExistence type="inferred from homology"/>
<sequence length="295" mass="32581">MGIINWMQNRFHGKTENRIFDGGATATSSYRGAGAQERQETIIREPEKHLDAEPWPQAPAGLLSIGTLGSEEPPPPAAQDLPEFTVEEVKKLQDALAMLLRRAKSKSSARGSAAGEDRPPLDRFLNCPSCLEVDRRVQTTAKHGECGGGQEGEGDLSPDTKIILTRARDLLDSGGGIKQRSFKFLLKKMFACNGGFSAAPPRSLKDPVESRMEKFFRTVIGKKMNASSGNGSSTSRKYFLEDGTSKGKRRGARRCGCQEEEEEREESCKWDRTDSECKFIILECYSSITMSQFCV</sequence>
<dbReference type="Proteomes" id="UP000807115">
    <property type="component" value="Chromosome 1"/>
</dbReference>
<comment type="caution">
    <text evidence="3">The sequence shown here is derived from an EMBL/GenBank/DDBJ whole genome shotgun (WGS) entry which is preliminary data.</text>
</comment>
<accession>A0A921S3M4</accession>
<reference evidence="3" key="2">
    <citation type="submission" date="2020-10" db="EMBL/GenBank/DDBJ databases">
        <authorList>
            <person name="Cooper E.A."/>
            <person name="Brenton Z.W."/>
            <person name="Flinn B.S."/>
            <person name="Jenkins J."/>
            <person name="Shu S."/>
            <person name="Flowers D."/>
            <person name="Luo F."/>
            <person name="Wang Y."/>
            <person name="Xia P."/>
            <person name="Barry K."/>
            <person name="Daum C."/>
            <person name="Lipzen A."/>
            <person name="Yoshinaga Y."/>
            <person name="Schmutz J."/>
            <person name="Saski C."/>
            <person name="Vermerris W."/>
            <person name="Kresovich S."/>
        </authorList>
    </citation>
    <scope>NUCLEOTIDE SEQUENCE</scope>
</reference>
<dbReference type="InterPro" id="IPR044683">
    <property type="entry name" value="LAZY"/>
</dbReference>
<evidence type="ECO:0000313" key="4">
    <source>
        <dbReference type="Proteomes" id="UP000807115"/>
    </source>
</evidence>
<dbReference type="PANTHER" id="PTHR34045">
    <property type="entry name" value="OS03G0406300 PROTEIN"/>
    <property type="match status" value="1"/>
</dbReference>
<gene>
    <name evidence="3" type="ORF">BDA96_01G365600</name>
</gene>
<protein>
    <submittedName>
        <fullName evidence="3">Uncharacterized protein</fullName>
    </submittedName>
</protein>
<evidence type="ECO:0000313" key="3">
    <source>
        <dbReference type="EMBL" id="KAG0550760.1"/>
    </source>
</evidence>
<reference evidence="3" key="1">
    <citation type="journal article" date="2019" name="BMC Genomics">
        <title>A new reference genome for Sorghum bicolor reveals high levels of sequence similarity between sweet and grain genotypes: implications for the genetics of sugar metabolism.</title>
        <authorList>
            <person name="Cooper E.A."/>
            <person name="Brenton Z.W."/>
            <person name="Flinn B.S."/>
            <person name="Jenkins J."/>
            <person name="Shu S."/>
            <person name="Flowers D."/>
            <person name="Luo F."/>
            <person name="Wang Y."/>
            <person name="Xia P."/>
            <person name="Barry K."/>
            <person name="Daum C."/>
            <person name="Lipzen A."/>
            <person name="Yoshinaga Y."/>
            <person name="Schmutz J."/>
            <person name="Saski C."/>
            <person name="Vermerris W."/>
            <person name="Kresovich S."/>
        </authorList>
    </citation>
    <scope>NUCLEOTIDE SEQUENCE</scope>
</reference>
<dbReference type="AlphaFoldDB" id="A0A921S3M4"/>
<evidence type="ECO:0000256" key="1">
    <source>
        <dbReference type="ARBA" id="ARBA00022604"/>
    </source>
</evidence>